<feature type="region of interest" description="Disordered" evidence="1">
    <location>
        <begin position="1334"/>
        <end position="1367"/>
    </location>
</feature>
<feature type="compositionally biased region" description="Low complexity" evidence="1">
    <location>
        <begin position="2439"/>
        <end position="2449"/>
    </location>
</feature>
<feature type="region of interest" description="Disordered" evidence="1">
    <location>
        <begin position="2310"/>
        <end position="2330"/>
    </location>
</feature>
<feature type="compositionally biased region" description="Polar residues" evidence="1">
    <location>
        <begin position="82"/>
        <end position="94"/>
    </location>
</feature>
<feature type="region of interest" description="Disordered" evidence="1">
    <location>
        <begin position="2219"/>
        <end position="2248"/>
    </location>
</feature>
<feature type="region of interest" description="Disordered" evidence="1">
    <location>
        <begin position="1552"/>
        <end position="1573"/>
    </location>
</feature>
<feature type="compositionally biased region" description="Low complexity" evidence="1">
    <location>
        <begin position="315"/>
        <end position="335"/>
    </location>
</feature>
<organism evidence="2 3">
    <name type="scientific">Chlamydomonas eustigma</name>
    <dbReference type="NCBI Taxonomy" id="1157962"/>
    <lineage>
        <taxon>Eukaryota</taxon>
        <taxon>Viridiplantae</taxon>
        <taxon>Chlorophyta</taxon>
        <taxon>core chlorophytes</taxon>
        <taxon>Chlorophyceae</taxon>
        <taxon>CS clade</taxon>
        <taxon>Chlamydomonadales</taxon>
        <taxon>Chlamydomonadaceae</taxon>
        <taxon>Chlamydomonas</taxon>
    </lineage>
</organism>
<feature type="compositionally biased region" description="Polar residues" evidence="1">
    <location>
        <begin position="800"/>
        <end position="818"/>
    </location>
</feature>
<feature type="compositionally biased region" description="Basic and acidic residues" evidence="1">
    <location>
        <begin position="106"/>
        <end position="119"/>
    </location>
</feature>
<feature type="compositionally biased region" description="Low complexity" evidence="1">
    <location>
        <begin position="1853"/>
        <end position="1868"/>
    </location>
</feature>
<reference evidence="2 3" key="1">
    <citation type="submission" date="2017-08" db="EMBL/GenBank/DDBJ databases">
        <title>Acidophilic green algal genome provides insights into adaptation to an acidic environment.</title>
        <authorList>
            <person name="Hirooka S."/>
            <person name="Hirose Y."/>
            <person name="Kanesaki Y."/>
            <person name="Higuchi S."/>
            <person name="Fujiwara T."/>
            <person name="Onuma R."/>
            <person name="Era A."/>
            <person name="Ohbayashi R."/>
            <person name="Uzuka A."/>
            <person name="Nozaki H."/>
            <person name="Yoshikawa H."/>
            <person name="Miyagishima S.Y."/>
        </authorList>
    </citation>
    <scope>NUCLEOTIDE SEQUENCE [LARGE SCALE GENOMIC DNA]</scope>
    <source>
        <strain evidence="2 3">NIES-2499</strain>
    </source>
</reference>
<dbReference type="EMBL" id="BEGY01000030">
    <property type="protein sequence ID" value="GAX78156.1"/>
    <property type="molecule type" value="Genomic_DNA"/>
</dbReference>
<feature type="region of interest" description="Disordered" evidence="1">
    <location>
        <begin position="1617"/>
        <end position="1654"/>
    </location>
</feature>
<feature type="region of interest" description="Disordered" evidence="1">
    <location>
        <begin position="355"/>
        <end position="374"/>
    </location>
</feature>
<sequence>MDNPENFRPEGLQLSESYAKSRNENSSLSERSISSAILCAKRALWPQHARKTGPLVDVKGEQKDVIGNQPLSGHSAVADSASIPQQETSMTSAGNCKPMSQEDASEQERIPTSKVERRSTTLPNAELFKLRQHRLWAHRDSSCSPQGMARRQVDQALGLLAQRCVGQIGSTSSDMPPGALPPPSSDYHNCSEAPSCTATTSSGGASMTQEGAHATRSHAMRLPRPSQTSLITSSGEEDNTSGSDLSILTGSERSRLMRHPKTLRQHRLWRRRDSAASPQGRAQRCVKQLLVDIGASAIARRRRRAEQHVQTAKKAGVTDGTTVAGSTTGAGSTTSPLPSEASYPVSAQTDVNTLKYGSRPPDSETGTCLSTGSISGPTSQVCSTSLAFESTELHARCSAVVHHSMLGKLQRHRLWRGRDSAASPTGRAQKQVTEALKIQARDGSTGHTSSNASVAGTELASMISDMPSEASKLQIKVMESNSGNQLSSAAAAAAAASTLQRLRGHRLWKGRNSTASPEGRARSEVEQALQILAKEGVSKTPQLDSGVISSGALTSSHASSMQGRITGLAFSQRDVVSSSLSEEAQPLDRAEGLLGSTQSMEDHASSVVQRHASSVVQRHASSVVQRHASSVVQRHASSVVQRHTQVLIASPRGTVIKAGGETEEIGIQGVKKGAESSLPCMKHIGNDQGSSHSSSSSNEGPLAAERVRQALGRIRQHRLWKKRESSASPTGRARRQVEQALRLGLGGAVARRQKQLGVTGADAPETYAASQTVQAAVLGTNAAAAANANAQRSRRRDDFTQSATSSQTPRTSAPGSSDITVMSNVMSYAPSVSQEATEDSHYDTRHLIVEPPQQLGSDLGGRHQDLPRYRSVAESHLLPTPSSSMRTSTDGWTASEVTAAPASPSRLTPSDHALLMMKASAIDLPSSSVAVGSSLHSLSGDALSVLEQGRAARELTRRRANEAEALRRLRKHRLWRERDSSASLVGRVRNSVEKALRLLLSQHQSQGVADPGQGAMIDAYASTAWESGSVSAVSGSQVPVIMAESAAAAAAASCAIPTNRTGGARMLSSILPTQGFKHVTAPIVAAEAPAPISPLAPSPPSLPSALDESNQLLLRNDQGIILGRKDFHTSSIWDASAIAENQKMFESRAFTGRSMYPGSTLHHNWQYSDWWLSRWSRDTPNPICMNTQAAEEAELLHLWPSSEGGKQHPPEASTAVSDAVGPGLFPGLSSALLGPPSIQAELAEQTLGTRHCLKDSWTLQCTTPDVMLQQLPDERPSRHAAEASLSEVPMLVGSISTTRSSAPPLSRQVSDLSDRLRAIASSVAQYVLKSPAASSIPHPFAPNSQESTPRQRPTSTPGTVEREKLSGVHLEDKRLLQYHDPRKCASVSGIEEELDSDDKGAGPCSVLDFTVTLQPGELATATLQPSDQVTASLPRTLPPAPPMMDQRVELPEIMPELVVAAAEVVVVSTAAATVSRRAKSLRANLDGFLSTLSEQLITMDHDSISTEEHVVKGATKTLLVSDVHREENLSNGDPVGIGGAPDAAAAAVNDNGSSAIPNATDTSASPPASGTITVVPRSATTTTSTADTAGALTAAATASGLIAILGQLKQVGSNGRRLSSQLSGAGATKDVVGKGNEQHGANDQQAAAGDEAATSRAPAFILPAAPPPSPDPGAMAPSKITPIHLTYHTPAAAASALLPPSTVLPGTSAAATAAPSTSQSAAAAAATAALSMVITSPPHPVSYPLTSNMITEAIMTKSFQYPASYPSTSSASVPHLHLTANTSGSALLSSHSNVAPGIGSNSTRIAPSASRQDNTDAAQPPPSAPLASSSVDRQVHNVTPPLKASAEPMGGTALAAPSSTASSSRNSSVHTLTQPFKGLANIKDSVGVSSTSKLTVEDVLKKLKVEREQQQAAGRRYKQYSVHGHRDTAAAAATCRGGAGKAVSSRRPSIAAPLLAVQELSRSNGAVSMSSLLIPSSKRVTSTLSSKHQGGISEHGAGLTTSSKKDNVYIPPRRLSLVKQPSGLGVSGWEKDGEVIKDQLPQHHASSNISRSPVVQVRPFTASAEAVAAELASSWSNIGLNPKPAEGGDCDERSPFQPWSLEPSSLTVTSMAKKMSRGSHRHDDFVTPAVNVIKSTAPAANDNDTVAKHAVFTPVMGQHLHLDPEDAFGGFREGEVPGLQHLHSIAAPGAGEEEALHFSQSLSSLHGWCSGRVLHNTVEDHGNGRMPTLDTAVPHPSGSDQVLSSDDSSLSLQAALDMEPPSQMTQQHPLHKVDQIKGSDQGASPTPMLLTLQALSPALHRSPSRTAALRYNQQQESSADSTPSTQQQLPLPKWMQPEGFRHEAQSLASLPTQTPIQRILHDDHFAAPAPVISPFSWMVEEAELAASLAVAAATSKRSMQHVEVPSSPTLFSSSLVVSTNPASQSTPSLSVSKITFSTPSSSTLTTPATGLNYSTPQDDNDERYSEISSASGPAAVLQSKLHELHSKAEPSTDSARAELSGWQNEGMLTRASLIVAQEAVGTVLSSLKSGPGVHTSGYIKSGYPTEGFVKRVPGVSSTLFNSSDMPNSHKSRIVNHVNNHDIVLGLNGFAKGAGAILSSVMHKGRDDTSGIAEDHRVATAQLLSKLSSMNANTILMRKHMESSMGK</sequence>
<feature type="compositionally biased region" description="Polar residues" evidence="1">
    <location>
        <begin position="1342"/>
        <end position="1358"/>
    </location>
</feature>
<feature type="compositionally biased region" description="Polar residues" evidence="1">
    <location>
        <begin position="1556"/>
        <end position="1572"/>
    </location>
</feature>
<feature type="region of interest" description="Disordered" evidence="1">
    <location>
        <begin position="302"/>
        <end position="344"/>
    </location>
</feature>
<feature type="region of interest" description="Disordered" evidence="1">
    <location>
        <begin position="168"/>
        <end position="247"/>
    </location>
</feature>
<feature type="compositionally biased region" description="Polar residues" evidence="1">
    <location>
        <begin position="364"/>
        <end position="374"/>
    </location>
</feature>
<feature type="region of interest" description="Disordered" evidence="1">
    <location>
        <begin position="1984"/>
        <end position="2007"/>
    </location>
</feature>
<protein>
    <submittedName>
        <fullName evidence="2">Uncharacterized protein</fullName>
    </submittedName>
</protein>
<feature type="region of interest" description="Disordered" evidence="1">
    <location>
        <begin position="66"/>
        <end position="119"/>
    </location>
</feature>
<feature type="compositionally biased region" description="Polar residues" evidence="1">
    <location>
        <begin position="880"/>
        <end position="896"/>
    </location>
</feature>
<proteinExistence type="predicted"/>
<dbReference type="OrthoDB" id="10693128at2759"/>
<feature type="compositionally biased region" description="Polar residues" evidence="1">
    <location>
        <begin position="225"/>
        <end position="247"/>
    </location>
</feature>
<feature type="compositionally biased region" description="Polar residues" evidence="1">
    <location>
        <begin position="186"/>
        <end position="196"/>
    </location>
</feature>
<evidence type="ECO:0000256" key="1">
    <source>
        <dbReference type="SAM" id="MobiDB-lite"/>
    </source>
</evidence>
<gene>
    <name evidence="2" type="ORF">CEUSTIGMA_g5598.t1</name>
</gene>
<feature type="region of interest" description="Disordered" evidence="1">
    <location>
        <begin position="1"/>
        <end position="31"/>
    </location>
</feature>
<feature type="region of interest" description="Disordered" evidence="1">
    <location>
        <begin position="678"/>
        <end position="735"/>
    </location>
</feature>
<feature type="compositionally biased region" description="Polar residues" evidence="1">
    <location>
        <begin position="1791"/>
        <end position="1816"/>
    </location>
</feature>
<feature type="compositionally biased region" description="Polar residues" evidence="1">
    <location>
        <begin position="2311"/>
        <end position="2329"/>
    </location>
</feature>
<evidence type="ECO:0000313" key="2">
    <source>
        <dbReference type="EMBL" id="GAX78156.1"/>
    </source>
</evidence>
<keyword evidence="3" id="KW-1185">Reference proteome</keyword>
<feature type="region of interest" description="Disordered" evidence="1">
    <location>
        <begin position="1791"/>
        <end position="1869"/>
    </location>
</feature>
<name>A0A250X535_9CHLO</name>
<accession>A0A250X535</accession>
<comment type="caution">
    <text evidence="2">The sequence shown here is derived from an EMBL/GenBank/DDBJ whole genome shotgun (WGS) entry which is preliminary data.</text>
</comment>
<feature type="region of interest" description="Disordered" evidence="1">
    <location>
        <begin position="873"/>
        <end position="906"/>
    </location>
</feature>
<feature type="region of interest" description="Disordered" evidence="1">
    <location>
        <begin position="787"/>
        <end position="818"/>
    </location>
</feature>
<feature type="compositionally biased region" description="Low complexity" evidence="1">
    <location>
        <begin position="2239"/>
        <end position="2248"/>
    </location>
</feature>
<evidence type="ECO:0000313" key="3">
    <source>
        <dbReference type="Proteomes" id="UP000232323"/>
    </source>
</evidence>
<dbReference type="Proteomes" id="UP000232323">
    <property type="component" value="Unassembled WGS sequence"/>
</dbReference>
<feature type="region of interest" description="Disordered" evidence="1">
    <location>
        <begin position="2077"/>
        <end position="2103"/>
    </location>
</feature>
<feature type="region of interest" description="Disordered" evidence="1">
    <location>
        <begin position="2439"/>
        <end position="2472"/>
    </location>
</feature>
<feature type="compositionally biased region" description="Low complexity" evidence="1">
    <location>
        <begin position="197"/>
        <end position="206"/>
    </location>
</feature>